<sequence>MKKLLFLSAIALSLSGCNLDNDPTEEELTHEYLSDHVGLYETAYELEGHAMLARLAVSDLGATLVLTNDMEVSISLSAEVVDQNLEFASQQSCTDVGSGFSCTLTSQTINLARIDTRHYTAVNQLAGDYRVIAEEQVVDINLDSQGTFVAQFQGCNITGTISTENTFFSVTPAANSCGSEHAVGVAFSNNYEFDPTSLEVYLPGSVLSGEWVKM</sequence>
<organism evidence="1 2">
    <name type="scientific">Pseudoalteromonas haloplanktis</name>
    <name type="common">Alteromonas haloplanktis</name>
    <dbReference type="NCBI Taxonomy" id="228"/>
    <lineage>
        <taxon>Bacteria</taxon>
        <taxon>Pseudomonadati</taxon>
        <taxon>Pseudomonadota</taxon>
        <taxon>Gammaproteobacteria</taxon>
        <taxon>Alteromonadales</taxon>
        <taxon>Pseudoalteromonadaceae</taxon>
        <taxon>Pseudoalteromonas</taxon>
    </lineage>
</organism>
<evidence type="ECO:0000313" key="1">
    <source>
        <dbReference type="EMBL" id="MDQ9092095.1"/>
    </source>
</evidence>
<proteinExistence type="predicted"/>
<dbReference type="RefSeq" id="WP_309039047.1">
    <property type="nucleotide sequence ID" value="NZ_JAVIFY010000007.1"/>
</dbReference>
<keyword evidence="2" id="KW-1185">Reference proteome</keyword>
<reference evidence="1 2" key="1">
    <citation type="submission" date="2023-08" db="EMBL/GenBank/DDBJ databases">
        <title>Pseudoalteromonas haloplanktis LL1 genome.</title>
        <authorList>
            <person name="Wu S."/>
        </authorList>
    </citation>
    <scope>NUCLEOTIDE SEQUENCE [LARGE SCALE GENOMIC DNA]</scope>
    <source>
        <strain evidence="1 2">LL1</strain>
    </source>
</reference>
<gene>
    <name evidence="1" type="ORF">RC083_10900</name>
</gene>
<accession>A0ABU1BCK1</accession>
<dbReference type="PROSITE" id="PS51257">
    <property type="entry name" value="PROKAR_LIPOPROTEIN"/>
    <property type="match status" value="1"/>
</dbReference>
<name>A0ABU1BCK1_PSEHA</name>
<protein>
    <recommendedName>
        <fullName evidence="3">Lipoprotein</fullName>
    </recommendedName>
</protein>
<dbReference type="Proteomes" id="UP001226574">
    <property type="component" value="Unassembled WGS sequence"/>
</dbReference>
<comment type="caution">
    <text evidence="1">The sequence shown here is derived from an EMBL/GenBank/DDBJ whole genome shotgun (WGS) entry which is preliminary data.</text>
</comment>
<evidence type="ECO:0000313" key="2">
    <source>
        <dbReference type="Proteomes" id="UP001226574"/>
    </source>
</evidence>
<evidence type="ECO:0008006" key="3">
    <source>
        <dbReference type="Google" id="ProtNLM"/>
    </source>
</evidence>
<dbReference type="EMBL" id="JAVIFY010000007">
    <property type="protein sequence ID" value="MDQ9092095.1"/>
    <property type="molecule type" value="Genomic_DNA"/>
</dbReference>